<dbReference type="InterPro" id="IPR011761">
    <property type="entry name" value="ATP-grasp"/>
</dbReference>
<gene>
    <name evidence="6" type="ORF">CP97_08840</name>
</gene>
<feature type="region of interest" description="Disordered" evidence="4">
    <location>
        <begin position="476"/>
        <end position="496"/>
    </location>
</feature>
<dbReference type="InterPro" id="IPR036291">
    <property type="entry name" value="NAD(P)-bd_dom_sf"/>
</dbReference>
<dbReference type="InterPro" id="IPR016102">
    <property type="entry name" value="Succinyl-CoA_synth-like"/>
</dbReference>
<dbReference type="Gene3D" id="3.40.50.720">
    <property type="entry name" value="NAD(P)-binding Rossmann-like Domain"/>
    <property type="match status" value="1"/>
</dbReference>
<accession>A0A0H4VGW9</accession>
<dbReference type="SMART" id="SM00881">
    <property type="entry name" value="CoA_binding"/>
    <property type="match status" value="1"/>
</dbReference>
<comment type="similarity">
    <text evidence="2">In the N-terminal section; belongs to the acetate CoA ligase alpha subunit family.</text>
</comment>
<dbReference type="AlphaFoldDB" id="A0A0H4VGW9"/>
<name>A0A0H4VGW9_9SPHN</name>
<dbReference type="Gene3D" id="3.30.470.20">
    <property type="entry name" value="ATP-grasp fold, B domain"/>
    <property type="match status" value="1"/>
</dbReference>
<evidence type="ECO:0000313" key="7">
    <source>
        <dbReference type="Proteomes" id="UP000059113"/>
    </source>
</evidence>
<dbReference type="SUPFAM" id="SSF52210">
    <property type="entry name" value="Succinyl-CoA synthetase domains"/>
    <property type="match status" value="2"/>
</dbReference>
<dbReference type="Gene3D" id="3.30.1490.20">
    <property type="entry name" value="ATP-grasp fold, A domain"/>
    <property type="match status" value="1"/>
</dbReference>
<dbReference type="Pfam" id="PF13549">
    <property type="entry name" value="ATP-grasp_5"/>
    <property type="match status" value="1"/>
</dbReference>
<dbReference type="GO" id="GO:0005524">
    <property type="term" value="F:ATP binding"/>
    <property type="evidence" value="ECO:0007669"/>
    <property type="project" value="UniProtKB-UniRule"/>
</dbReference>
<evidence type="ECO:0000313" key="6">
    <source>
        <dbReference type="EMBL" id="AKQ42101.2"/>
    </source>
</evidence>
<dbReference type="GO" id="GO:0046872">
    <property type="term" value="F:metal ion binding"/>
    <property type="evidence" value="ECO:0007669"/>
    <property type="project" value="InterPro"/>
</dbReference>
<dbReference type="KEGG" id="ery:CP97_08840"/>
<dbReference type="Pfam" id="PF13607">
    <property type="entry name" value="Succ_CoA_lig"/>
    <property type="match status" value="1"/>
</dbReference>
<dbReference type="Gene3D" id="3.40.50.261">
    <property type="entry name" value="Succinyl-CoA synthetase domains"/>
    <property type="match status" value="2"/>
</dbReference>
<dbReference type="RefSeq" id="WP_227819565.1">
    <property type="nucleotide sequence ID" value="NZ_CP011310.1"/>
</dbReference>
<evidence type="ECO:0000259" key="5">
    <source>
        <dbReference type="PROSITE" id="PS50975"/>
    </source>
</evidence>
<keyword evidence="3" id="KW-0547">Nucleotide-binding</keyword>
<dbReference type="InterPro" id="IPR032875">
    <property type="entry name" value="Succ_CoA_lig_flav_dom"/>
</dbReference>
<proteinExistence type="inferred from homology"/>
<dbReference type="InterPro" id="IPR013815">
    <property type="entry name" value="ATP_grasp_subdomain_1"/>
</dbReference>
<dbReference type="Pfam" id="PF13380">
    <property type="entry name" value="CoA_binding_2"/>
    <property type="match status" value="1"/>
</dbReference>
<dbReference type="GO" id="GO:0006099">
    <property type="term" value="P:tricarboxylic acid cycle"/>
    <property type="evidence" value="ECO:0007669"/>
    <property type="project" value="UniProtKB-KW"/>
</dbReference>
<evidence type="ECO:0000256" key="4">
    <source>
        <dbReference type="SAM" id="MobiDB-lite"/>
    </source>
</evidence>
<dbReference type="PANTHER" id="PTHR42793">
    <property type="entry name" value="COA BINDING DOMAIN CONTAINING PROTEIN"/>
    <property type="match status" value="1"/>
</dbReference>
<reference evidence="7" key="2">
    <citation type="submission" date="2015-04" db="EMBL/GenBank/DDBJ databases">
        <title>The complete genome sequence of Erythrobacter sp. s21-N3.</title>
        <authorList>
            <person name="Zhuang L."/>
            <person name="Liu Y."/>
            <person name="Shao Z."/>
        </authorList>
    </citation>
    <scope>NUCLEOTIDE SEQUENCE [LARGE SCALE GENOMIC DNA]</scope>
    <source>
        <strain evidence="7">s21-N3</strain>
    </source>
</reference>
<keyword evidence="1" id="KW-0816">Tricarboxylic acid cycle</keyword>
<dbReference type="InterPro" id="IPR003781">
    <property type="entry name" value="CoA-bd"/>
</dbReference>
<sequence>MVEKTQGNRTNTPSTLRTAGIEHMMRPRSVAIIGMSSKPGTPSHTVLKNLQNSGFKTEIHLVGRSGGEVEGIPCLTSIDQLPEGVDLAILITPAETVRDTVEACIARGVKSAVCFSSGFAETGEEGRNEQEEIGRIARESGFPLVGPNCVGYFNYVDAFSVMLVPTELQLSDDSDRPGVAIVCQSGGIGHHIAYTLQQRGVNVSYMVTTGNEAHLGIADLVGFFLADESTAAVVCYAEQIRRPADMLAVAKLARDHGKKILLLHPGKSAKAQAATASHTGALTGDYKVMRTLLEDSGIVMVDALEELIDVSQILTRYPEHNGEGLGVVTMSGALCGIALDYAAEIGIEIPAMSTGTVDSLKGKLPDFTPPRNPLDMGTLPAWQPDLLRVGAEAVLADPSVGSVMISNPSVGLPISSTFATIATKLPADKPLIYVIHSEDCAIPDETRDILADSQMVLMRSPERAMRALSVLTRHAKQRRDWSEPKTPEPFADLPALGSGTQPEWLGKQILAKIGIAVPEGGLAKSADEAVEIASKVGYPVALKAQAATLAHKSDVGGVLLNIADEAALRSKWSELYANIERAKPGFVLDGALVEKMGERGVELVVGARRDPSWGPVLLVGMGGVWIEALGDVALLPALASEKQIIKALNGLKSAKLLRGFRGSPPVDVAAVAHVAAQVGRLIATTPEITEIDVNPLVAYGEGKGVVALDALIVTE</sequence>
<evidence type="ECO:0000256" key="3">
    <source>
        <dbReference type="PROSITE-ProRule" id="PRU00409"/>
    </source>
</evidence>
<keyword evidence="3" id="KW-0067">ATP-binding</keyword>
<dbReference type="SUPFAM" id="SSF51735">
    <property type="entry name" value="NAD(P)-binding Rossmann-fold domains"/>
    <property type="match status" value="1"/>
</dbReference>
<feature type="domain" description="ATP-grasp" evidence="5">
    <location>
        <begin position="507"/>
        <end position="544"/>
    </location>
</feature>
<dbReference type="FunFam" id="3.30.1490.20:FF:000020">
    <property type="entry name" value="Protein lysine acetyltransferase"/>
    <property type="match status" value="1"/>
</dbReference>
<dbReference type="PANTHER" id="PTHR42793:SF1">
    <property type="entry name" value="PEPTIDYL-LYSINE N-ACETYLTRANSFERASE PATZ"/>
    <property type="match status" value="1"/>
</dbReference>
<dbReference type="EMBL" id="CP011310">
    <property type="protein sequence ID" value="AKQ42101.2"/>
    <property type="molecule type" value="Genomic_DNA"/>
</dbReference>
<protein>
    <submittedName>
        <fullName evidence="6">Acyl-CoA synthetase domain-containing protein</fullName>
    </submittedName>
</protein>
<reference evidence="6 7" key="1">
    <citation type="journal article" date="2015" name="Int. J. Syst. Evol. Microbiol.">
        <title>Erythrobacter atlanticus sp. nov., a bacterium from ocean sediment able to degrade polycyclic aromatic hydrocarbons.</title>
        <authorList>
            <person name="Zhuang L."/>
            <person name="Liu Y."/>
            <person name="Wang L."/>
            <person name="Wang W."/>
            <person name="Shao Z."/>
        </authorList>
    </citation>
    <scope>NUCLEOTIDE SEQUENCE [LARGE SCALE GENOMIC DNA]</scope>
    <source>
        <strain evidence="7">s21-N3</strain>
    </source>
</reference>
<dbReference type="SUPFAM" id="SSF56059">
    <property type="entry name" value="Glutathione synthetase ATP-binding domain-like"/>
    <property type="match status" value="1"/>
</dbReference>
<dbReference type="PROSITE" id="PS50975">
    <property type="entry name" value="ATP_GRASP"/>
    <property type="match status" value="1"/>
</dbReference>
<evidence type="ECO:0000256" key="1">
    <source>
        <dbReference type="ARBA" id="ARBA00022532"/>
    </source>
</evidence>
<evidence type="ECO:0000256" key="2">
    <source>
        <dbReference type="ARBA" id="ARBA00060888"/>
    </source>
</evidence>
<dbReference type="STRING" id="1648404.CP97_08840"/>
<organism evidence="6 7">
    <name type="scientific">Aurantiacibacter atlanticus</name>
    <dbReference type="NCBI Taxonomy" id="1648404"/>
    <lineage>
        <taxon>Bacteria</taxon>
        <taxon>Pseudomonadati</taxon>
        <taxon>Pseudomonadota</taxon>
        <taxon>Alphaproteobacteria</taxon>
        <taxon>Sphingomonadales</taxon>
        <taxon>Erythrobacteraceae</taxon>
        <taxon>Aurantiacibacter</taxon>
    </lineage>
</organism>
<dbReference type="Proteomes" id="UP000059113">
    <property type="component" value="Chromosome"/>
</dbReference>
<keyword evidence="7" id="KW-1185">Reference proteome</keyword>